<dbReference type="EMBL" id="JBEDNZ010000002">
    <property type="protein sequence ID" value="KAL0850969.1"/>
    <property type="molecule type" value="Genomic_DNA"/>
</dbReference>
<evidence type="ECO:0000313" key="6">
    <source>
        <dbReference type="EMBL" id="KAL0850969.1"/>
    </source>
</evidence>
<feature type="repeat" description="WD" evidence="5">
    <location>
        <begin position="133"/>
        <end position="174"/>
    </location>
</feature>
<sequence>MANNPLVPVITIQCDWNDVIRLPNEEAWISSKFLNQTSVHDKLKTSVNKSDNKIKISFTDNYQYVSHGNLNLVVKHVPSGLRVAFVAPTKVHKVHKKAVLSVSTAENSLAVSSCEEDKLLVWDSRTSEVLLDLKGHGGPVYKCRLFPSGVVVLSAGADGSSRIWSAESGVNPVTLKGHTMAVTDVCIVEKGRNVITVSKDGTAKLWDVGESNCLDNILEGHGPINCCALAITQEEVQVENEREIGTSNKLLVVGCESGLIICANVAKREEIYCKQLESPCNACIVIDQSAIVGCMDGKVLQLSIKDGTVVKEWNESANPVLSLTALPNQLFIVGRQDGTCTILSLQEAHDNIRVQLTGSDYDGIRDISFNGKWILTGCRDSNIRKYDFNQVTVHYK</sequence>
<name>A0ABD0TNU5_LOXSC</name>
<dbReference type="SMART" id="SM00320">
    <property type="entry name" value="WD40"/>
    <property type="match status" value="6"/>
</dbReference>
<comment type="similarity">
    <text evidence="4">Belongs to the WD repeat PAAF1/RPN14 family.</text>
</comment>
<gene>
    <name evidence="6" type="ORF">ABMA28_006866</name>
</gene>
<dbReference type="Proteomes" id="UP001549921">
    <property type="component" value="Unassembled WGS sequence"/>
</dbReference>
<evidence type="ECO:0000256" key="2">
    <source>
        <dbReference type="ARBA" id="ARBA00022737"/>
    </source>
</evidence>
<dbReference type="Gene3D" id="2.130.10.10">
    <property type="entry name" value="YVTN repeat-like/Quinoprotein amine dehydrogenase"/>
    <property type="match status" value="2"/>
</dbReference>
<dbReference type="PROSITE" id="PS50082">
    <property type="entry name" value="WD_REPEATS_2"/>
    <property type="match status" value="2"/>
</dbReference>
<keyword evidence="1 5" id="KW-0853">WD repeat</keyword>
<protein>
    <recommendedName>
        <fullName evidence="8">Proteasomal ATPase-associated factor 1</fullName>
    </recommendedName>
</protein>
<reference evidence="6 7" key="1">
    <citation type="submission" date="2024-06" db="EMBL/GenBank/DDBJ databases">
        <title>A chromosome-level genome assembly of beet webworm, Loxostege sticticalis.</title>
        <authorList>
            <person name="Zhang Y."/>
        </authorList>
    </citation>
    <scope>NUCLEOTIDE SEQUENCE [LARGE SCALE GENOMIC DNA]</scope>
    <source>
        <strain evidence="6">AQ028</strain>
        <tissue evidence="6">Male pupae</tissue>
    </source>
</reference>
<dbReference type="PANTHER" id="PTHR19857">
    <property type="entry name" value="MITOCHONDRIAL DIVISION PROTEIN 1-RELATED"/>
    <property type="match status" value="1"/>
</dbReference>
<keyword evidence="2" id="KW-0677">Repeat</keyword>
<dbReference type="InterPro" id="IPR051179">
    <property type="entry name" value="WD_repeat_multifunction"/>
</dbReference>
<evidence type="ECO:0000256" key="1">
    <source>
        <dbReference type="ARBA" id="ARBA00022574"/>
    </source>
</evidence>
<evidence type="ECO:0000256" key="4">
    <source>
        <dbReference type="ARBA" id="ARBA00038321"/>
    </source>
</evidence>
<evidence type="ECO:0000313" key="7">
    <source>
        <dbReference type="Proteomes" id="UP001549921"/>
    </source>
</evidence>
<dbReference type="GO" id="GO:0000502">
    <property type="term" value="C:proteasome complex"/>
    <property type="evidence" value="ECO:0007669"/>
    <property type="project" value="UniProtKB-KW"/>
</dbReference>
<dbReference type="AlphaFoldDB" id="A0ABD0TNU5"/>
<evidence type="ECO:0000256" key="3">
    <source>
        <dbReference type="ARBA" id="ARBA00022942"/>
    </source>
</evidence>
<dbReference type="InterPro" id="IPR019775">
    <property type="entry name" value="WD40_repeat_CS"/>
</dbReference>
<keyword evidence="3" id="KW-0647">Proteasome</keyword>
<accession>A0ABD0TNU5</accession>
<dbReference type="InterPro" id="IPR015943">
    <property type="entry name" value="WD40/YVTN_repeat-like_dom_sf"/>
</dbReference>
<dbReference type="PROSITE" id="PS50294">
    <property type="entry name" value="WD_REPEATS_REGION"/>
    <property type="match status" value="2"/>
</dbReference>
<dbReference type="SUPFAM" id="SSF50978">
    <property type="entry name" value="WD40 repeat-like"/>
    <property type="match status" value="1"/>
</dbReference>
<dbReference type="PROSITE" id="PS00678">
    <property type="entry name" value="WD_REPEATS_1"/>
    <property type="match status" value="1"/>
</dbReference>
<feature type="repeat" description="WD" evidence="5">
    <location>
        <begin position="175"/>
        <end position="216"/>
    </location>
</feature>
<dbReference type="PANTHER" id="PTHR19857:SF19">
    <property type="entry name" value="26S PROTEASOME REGULATORY SUBUNIT RPN14"/>
    <property type="match status" value="1"/>
</dbReference>
<evidence type="ECO:0000256" key="5">
    <source>
        <dbReference type="PROSITE-ProRule" id="PRU00221"/>
    </source>
</evidence>
<comment type="caution">
    <text evidence="6">The sequence shown here is derived from an EMBL/GenBank/DDBJ whole genome shotgun (WGS) entry which is preliminary data.</text>
</comment>
<organism evidence="6 7">
    <name type="scientific">Loxostege sticticalis</name>
    <name type="common">Beet webworm moth</name>
    <dbReference type="NCBI Taxonomy" id="481309"/>
    <lineage>
        <taxon>Eukaryota</taxon>
        <taxon>Metazoa</taxon>
        <taxon>Ecdysozoa</taxon>
        <taxon>Arthropoda</taxon>
        <taxon>Hexapoda</taxon>
        <taxon>Insecta</taxon>
        <taxon>Pterygota</taxon>
        <taxon>Neoptera</taxon>
        <taxon>Endopterygota</taxon>
        <taxon>Lepidoptera</taxon>
        <taxon>Glossata</taxon>
        <taxon>Ditrysia</taxon>
        <taxon>Pyraloidea</taxon>
        <taxon>Crambidae</taxon>
        <taxon>Pyraustinae</taxon>
        <taxon>Loxostege</taxon>
    </lineage>
</organism>
<proteinExistence type="inferred from homology"/>
<dbReference type="Pfam" id="PF00400">
    <property type="entry name" value="WD40"/>
    <property type="match status" value="3"/>
</dbReference>
<dbReference type="InterPro" id="IPR036322">
    <property type="entry name" value="WD40_repeat_dom_sf"/>
</dbReference>
<evidence type="ECO:0008006" key="8">
    <source>
        <dbReference type="Google" id="ProtNLM"/>
    </source>
</evidence>
<dbReference type="InterPro" id="IPR001680">
    <property type="entry name" value="WD40_rpt"/>
</dbReference>